<organism evidence="2 3">
    <name type="scientific">Limnochorda pilosa</name>
    <dbReference type="NCBI Taxonomy" id="1555112"/>
    <lineage>
        <taxon>Bacteria</taxon>
        <taxon>Bacillati</taxon>
        <taxon>Bacillota</taxon>
        <taxon>Limnochordia</taxon>
        <taxon>Limnochordales</taxon>
        <taxon>Limnochordaceae</taxon>
        <taxon>Limnochorda</taxon>
    </lineage>
</organism>
<dbReference type="Pfam" id="PF05239">
    <property type="entry name" value="PRC"/>
    <property type="match status" value="1"/>
</dbReference>
<dbReference type="Gene3D" id="2.30.30.240">
    <property type="entry name" value="PRC-barrel domain"/>
    <property type="match status" value="1"/>
</dbReference>
<name>A0A0K2SMR0_LIMPI</name>
<dbReference type="OrthoDB" id="6024937at2"/>
<dbReference type="PANTHER" id="PTHR40061:SF1">
    <property type="entry name" value="SPORULATION PROTEIN YLMC-RELATED"/>
    <property type="match status" value="1"/>
</dbReference>
<dbReference type="KEGG" id="lpil:LIP_2571"/>
<proteinExistence type="predicted"/>
<dbReference type="STRING" id="1555112.LIP_2571"/>
<dbReference type="AlphaFoldDB" id="A0A0K2SMR0"/>
<reference evidence="3" key="2">
    <citation type="journal article" date="2016" name="Int. J. Syst. Evol. Microbiol.">
        <title>Complete genome sequence and cell structure of Limnochorda pilosa, a Gram-negative spore-former within the phylum Firmicutes.</title>
        <authorList>
            <person name="Watanabe M."/>
            <person name="Kojima H."/>
            <person name="Fukui M."/>
        </authorList>
    </citation>
    <scope>NUCLEOTIDE SEQUENCE [LARGE SCALE GENOMIC DNA]</scope>
    <source>
        <strain evidence="3">HC45</strain>
    </source>
</reference>
<dbReference type="InterPro" id="IPR027275">
    <property type="entry name" value="PRC-brl_dom"/>
</dbReference>
<evidence type="ECO:0000259" key="1">
    <source>
        <dbReference type="Pfam" id="PF05239"/>
    </source>
</evidence>
<dbReference type="InterPro" id="IPR014238">
    <property type="entry name" value="Spore_YlmC/YmxH"/>
</dbReference>
<dbReference type="SUPFAM" id="SSF50346">
    <property type="entry name" value="PRC-barrel domain"/>
    <property type="match status" value="1"/>
</dbReference>
<evidence type="ECO:0000313" key="2">
    <source>
        <dbReference type="EMBL" id="BAS28401.1"/>
    </source>
</evidence>
<keyword evidence="3" id="KW-1185">Reference proteome</keyword>
<sequence length="88" mass="9984">MRYSELSGKEIIDIDQGIRLGVVNESDVVIDTETGRVEAILVPYKQGFMSRKELRIPWRGIRKIGVDLMVVDLATAEEPSAPSRWLLR</sequence>
<feature type="domain" description="PRC-barrel" evidence="1">
    <location>
        <begin position="1"/>
        <end position="72"/>
    </location>
</feature>
<dbReference type="NCBIfam" id="TIGR02888">
    <property type="entry name" value="spore_YlmC_YmxH"/>
    <property type="match status" value="1"/>
</dbReference>
<protein>
    <submittedName>
        <fullName evidence="2">YlmC/YmxH family sporulation protein</fullName>
    </submittedName>
</protein>
<dbReference type="EMBL" id="AP014924">
    <property type="protein sequence ID" value="BAS28401.1"/>
    <property type="molecule type" value="Genomic_DNA"/>
</dbReference>
<evidence type="ECO:0000313" key="3">
    <source>
        <dbReference type="Proteomes" id="UP000065807"/>
    </source>
</evidence>
<dbReference type="RefSeq" id="WP_082726642.1">
    <property type="nucleotide sequence ID" value="NZ_AP014924.1"/>
</dbReference>
<reference evidence="3" key="1">
    <citation type="submission" date="2015-07" db="EMBL/GenBank/DDBJ databases">
        <title>Complete genome sequence and phylogenetic analysis of Limnochorda pilosa.</title>
        <authorList>
            <person name="Watanabe M."/>
            <person name="Kojima H."/>
            <person name="Fukui M."/>
        </authorList>
    </citation>
    <scope>NUCLEOTIDE SEQUENCE [LARGE SCALE GENOMIC DNA]</scope>
    <source>
        <strain evidence="3">HC45</strain>
    </source>
</reference>
<gene>
    <name evidence="2" type="ORF">LIP_2571</name>
</gene>
<dbReference type="PANTHER" id="PTHR40061">
    <property type="entry name" value="SPORULATION PROTEIN YLMC-RELATED"/>
    <property type="match status" value="1"/>
</dbReference>
<accession>A0A0K2SMR0</accession>
<dbReference type="Proteomes" id="UP000065807">
    <property type="component" value="Chromosome"/>
</dbReference>
<dbReference type="InterPro" id="IPR011033">
    <property type="entry name" value="PRC_barrel-like_sf"/>
</dbReference>